<gene>
    <name evidence="1" type="ORF">SAMN04488121_10760</name>
</gene>
<accession>A0A1G7XSF2</accession>
<dbReference type="RefSeq" id="WP_143011569.1">
    <property type="nucleotide sequence ID" value="NZ_FNBN01000007.1"/>
</dbReference>
<dbReference type="AlphaFoldDB" id="A0A1G7XSF2"/>
<organism evidence="1 2">
    <name type="scientific">Chitinophaga filiformis</name>
    <name type="common">Myxococcus filiformis</name>
    <name type="synonym">Flexibacter filiformis</name>
    <dbReference type="NCBI Taxonomy" id="104663"/>
    <lineage>
        <taxon>Bacteria</taxon>
        <taxon>Pseudomonadati</taxon>
        <taxon>Bacteroidota</taxon>
        <taxon>Chitinophagia</taxon>
        <taxon>Chitinophagales</taxon>
        <taxon>Chitinophagaceae</taxon>
        <taxon>Chitinophaga</taxon>
    </lineage>
</organism>
<dbReference type="Proteomes" id="UP000199045">
    <property type="component" value="Unassembled WGS sequence"/>
</dbReference>
<proteinExistence type="predicted"/>
<dbReference type="STRING" id="104663.SAMN04488121_10760"/>
<evidence type="ECO:0000313" key="1">
    <source>
        <dbReference type="EMBL" id="SDG87107.1"/>
    </source>
</evidence>
<dbReference type="EMBL" id="FNBN01000007">
    <property type="protein sequence ID" value="SDG87107.1"/>
    <property type="molecule type" value="Genomic_DNA"/>
</dbReference>
<sequence>MKNSVNFIRHQNDFYLAIDADSRLHANHISLYLALFRIWNERRFENPIQVKKEEVLRWCRIGSKSTYVKCLRELHDFNYIIYKPSKAPFIPSAITMLPLARNGTHSDQNCSSTYTEISPHIDGNSAPHSDPSLGRYINKQLNNNNKTGSQTGEAYPKMTVPKIEEVIAFFLAIGQLRTEAIKFFYHNQATGWLLGGNPILDWKAAANKWIENTPSIKPVINAKSANTRTEQSSVSTIKDYGQPL</sequence>
<reference evidence="1 2" key="1">
    <citation type="submission" date="2016-10" db="EMBL/GenBank/DDBJ databases">
        <authorList>
            <person name="de Groot N.N."/>
        </authorList>
    </citation>
    <scope>NUCLEOTIDE SEQUENCE [LARGE SCALE GENOMIC DNA]</scope>
    <source>
        <strain evidence="1 2">DSM 527</strain>
    </source>
</reference>
<dbReference type="OrthoDB" id="1442826at2"/>
<evidence type="ECO:0000313" key="2">
    <source>
        <dbReference type="Proteomes" id="UP000199045"/>
    </source>
</evidence>
<name>A0A1G7XSF2_CHIFI</name>
<protein>
    <submittedName>
        <fullName evidence="1">Uncharacterized protein</fullName>
    </submittedName>
</protein>